<dbReference type="PANTHER" id="PTHR40465">
    <property type="entry name" value="CHROMOSOME 1, WHOLE GENOME SHOTGUN SEQUENCE"/>
    <property type="match status" value="1"/>
</dbReference>
<sequence>MAVDEAFVQSLSGRLVLAGYFNWGLMGILLIQVYAYYIAFPNDRLITKALVYAVFVSEILQTVLTSHDIFVALGSSIGSSDQLNTVDLIYHHWFSIPVSGGITGAIGQSFFAYRLWVISQTNMATGQIASESKHHGYGTPGIIGTLALGSLISALVCASTFFRAKTFSGLLGASDSGATESMASIGVWNGIGAICDIIIALSMPYYLMRHGTGLRSTHIMVVKLVRLIIETGIFTAIIAILHLCLYFGGTSSFIVAGLSLSKVYANTMLVILNNRIEIVAGRALQEEAQIGSSSRSDGASVLRSTPSRRQRSTIMVSKDRLTFRLDPIPPPTPRADFGKASIDSERSPTVRVRVSQSSVAE</sequence>
<feature type="transmembrane region" description="Helical" evidence="2">
    <location>
        <begin position="254"/>
        <end position="272"/>
    </location>
</feature>
<feature type="transmembrane region" description="Helical" evidence="2">
    <location>
        <begin position="182"/>
        <end position="207"/>
    </location>
</feature>
<dbReference type="OrthoDB" id="2536347at2759"/>
<keyword evidence="2" id="KW-0812">Transmembrane</keyword>
<evidence type="ECO:0000259" key="3">
    <source>
        <dbReference type="Pfam" id="PF20152"/>
    </source>
</evidence>
<keyword evidence="2" id="KW-0472">Membrane</keyword>
<protein>
    <recommendedName>
        <fullName evidence="3">DUF6534 domain-containing protein</fullName>
    </recommendedName>
</protein>
<reference evidence="5" key="1">
    <citation type="submission" date="2014-04" db="EMBL/GenBank/DDBJ databases">
        <title>Evolutionary Origins and Diversification of the Mycorrhizal Mutualists.</title>
        <authorList>
            <consortium name="DOE Joint Genome Institute"/>
            <consortium name="Mycorrhizal Genomics Consortium"/>
            <person name="Kohler A."/>
            <person name="Kuo A."/>
            <person name="Nagy L.G."/>
            <person name="Floudas D."/>
            <person name="Copeland A."/>
            <person name="Barry K.W."/>
            <person name="Cichocki N."/>
            <person name="Veneault-Fourrey C."/>
            <person name="LaButti K."/>
            <person name="Lindquist E.A."/>
            <person name="Lipzen A."/>
            <person name="Lundell T."/>
            <person name="Morin E."/>
            <person name="Murat C."/>
            <person name="Riley R."/>
            <person name="Ohm R."/>
            <person name="Sun H."/>
            <person name="Tunlid A."/>
            <person name="Henrissat B."/>
            <person name="Grigoriev I.V."/>
            <person name="Hibbett D.S."/>
            <person name="Martin F."/>
        </authorList>
    </citation>
    <scope>NUCLEOTIDE SEQUENCE [LARGE SCALE GENOMIC DNA]</scope>
    <source>
        <strain evidence="5">FD-334 SS-4</strain>
    </source>
</reference>
<dbReference type="OMA" id="RIYLISE"/>
<keyword evidence="2" id="KW-1133">Transmembrane helix</keyword>
<feature type="transmembrane region" description="Helical" evidence="2">
    <location>
        <begin position="93"/>
        <end position="116"/>
    </location>
</feature>
<feature type="transmembrane region" description="Helical" evidence="2">
    <location>
        <begin position="50"/>
        <end position="73"/>
    </location>
</feature>
<proteinExistence type="predicted"/>
<accession>A0A0D2M0B3</accession>
<feature type="domain" description="DUF6534" evidence="3">
    <location>
        <begin position="193"/>
        <end position="275"/>
    </location>
</feature>
<dbReference type="AlphaFoldDB" id="A0A0D2M0B3"/>
<dbReference type="EMBL" id="KN817617">
    <property type="protein sequence ID" value="KJA16643.1"/>
    <property type="molecule type" value="Genomic_DNA"/>
</dbReference>
<evidence type="ECO:0000256" key="1">
    <source>
        <dbReference type="SAM" id="MobiDB-lite"/>
    </source>
</evidence>
<dbReference type="STRING" id="945553.A0A0D2M0B3"/>
<name>A0A0D2M0B3_HYPSF</name>
<dbReference type="Proteomes" id="UP000054270">
    <property type="component" value="Unassembled WGS sequence"/>
</dbReference>
<feature type="region of interest" description="Disordered" evidence="1">
    <location>
        <begin position="324"/>
        <end position="361"/>
    </location>
</feature>
<feature type="transmembrane region" description="Helical" evidence="2">
    <location>
        <begin position="137"/>
        <end position="162"/>
    </location>
</feature>
<dbReference type="InterPro" id="IPR045339">
    <property type="entry name" value="DUF6534"/>
</dbReference>
<evidence type="ECO:0000313" key="5">
    <source>
        <dbReference type="Proteomes" id="UP000054270"/>
    </source>
</evidence>
<gene>
    <name evidence="4" type="ORF">HYPSUDRAFT_171167</name>
</gene>
<feature type="transmembrane region" description="Helical" evidence="2">
    <location>
        <begin position="227"/>
        <end position="248"/>
    </location>
</feature>
<feature type="transmembrane region" description="Helical" evidence="2">
    <location>
        <begin position="20"/>
        <end position="38"/>
    </location>
</feature>
<evidence type="ECO:0000313" key="4">
    <source>
        <dbReference type="EMBL" id="KJA16643.1"/>
    </source>
</evidence>
<dbReference type="Pfam" id="PF20152">
    <property type="entry name" value="DUF6534"/>
    <property type="match status" value="1"/>
</dbReference>
<evidence type="ECO:0000256" key="2">
    <source>
        <dbReference type="SAM" id="Phobius"/>
    </source>
</evidence>
<keyword evidence="5" id="KW-1185">Reference proteome</keyword>
<organism evidence="4 5">
    <name type="scientific">Hypholoma sublateritium (strain FD-334 SS-4)</name>
    <dbReference type="NCBI Taxonomy" id="945553"/>
    <lineage>
        <taxon>Eukaryota</taxon>
        <taxon>Fungi</taxon>
        <taxon>Dikarya</taxon>
        <taxon>Basidiomycota</taxon>
        <taxon>Agaricomycotina</taxon>
        <taxon>Agaricomycetes</taxon>
        <taxon>Agaricomycetidae</taxon>
        <taxon>Agaricales</taxon>
        <taxon>Agaricineae</taxon>
        <taxon>Strophariaceae</taxon>
        <taxon>Hypholoma</taxon>
    </lineage>
</organism>
<dbReference type="PANTHER" id="PTHR40465:SF1">
    <property type="entry name" value="DUF6534 DOMAIN-CONTAINING PROTEIN"/>
    <property type="match status" value="1"/>
</dbReference>